<keyword evidence="1" id="KW-0224">Dipeptidase</keyword>
<feature type="chain" id="PRO_5011608557" description="Dipeptidase" evidence="2">
    <location>
        <begin position="26"/>
        <end position="582"/>
    </location>
</feature>
<dbReference type="OrthoDB" id="1109933at2"/>
<evidence type="ECO:0000313" key="4">
    <source>
        <dbReference type="Proteomes" id="UP000199452"/>
    </source>
</evidence>
<keyword evidence="1" id="KW-0645">Protease</keyword>
<organism evidence="3 4">
    <name type="scientific">Williamwhitmania taraxaci</name>
    <dbReference type="NCBI Taxonomy" id="1640674"/>
    <lineage>
        <taxon>Bacteria</taxon>
        <taxon>Pseudomonadati</taxon>
        <taxon>Bacteroidota</taxon>
        <taxon>Bacteroidia</taxon>
        <taxon>Bacteroidales</taxon>
        <taxon>Williamwhitmaniaceae</taxon>
        <taxon>Williamwhitmania</taxon>
    </lineage>
</organism>
<dbReference type="PROSITE" id="PS51257">
    <property type="entry name" value="PROKAR_LIPOPROTEIN"/>
    <property type="match status" value="1"/>
</dbReference>
<gene>
    <name evidence="3" type="ORF">SAMN05216323_100210</name>
</gene>
<dbReference type="RefSeq" id="WP_092434265.1">
    <property type="nucleotide sequence ID" value="NZ_FMYP01000002.1"/>
</dbReference>
<evidence type="ECO:0000313" key="3">
    <source>
        <dbReference type="EMBL" id="SDB82595.1"/>
    </source>
</evidence>
<dbReference type="PANTHER" id="PTHR12994">
    <property type="entry name" value="SECERNIN"/>
    <property type="match status" value="1"/>
</dbReference>
<comment type="catalytic activity">
    <reaction evidence="1">
        <text>an L-aminoacyl-L-amino acid + H2O = 2 an L-alpha-amino acid</text>
        <dbReference type="Rhea" id="RHEA:48940"/>
        <dbReference type="ChEBI" id="CHEBI:15377"/>
        <dbReference type="ChEBI" id="CHEBI:59869"/>
        <dbReference type="ChEBI" id="CHEBI:77460"/>
    </reaction>
</comment>
<keyword evidence="1" id="KW-0378">Hydrolase</keyword>
<keyword evidence="2" id="KW-0732">Signal</keyword>
<accession>A0A1G6GLI4</accession>
<feature type="signal peptide" evidence="2">
    <location>
        <begin position="1"/>
        <end position="25"/>
    </location>
</feature>
<protein>
    <recommendedName>
        <fullName evidence="1">Dipeptidase</fullName>
        <ecNumber evidence="1">3.4.-.-</ecNumber>
    </recommendedName>
</protein>
<dbReference type="InterPro" id="IPR005322">
    <property type="entry name" value="Peptidase_C69"/>
</dbReference>
<name>A0A1G6GLI4_9BACT</name>
<dbReference type="GO" id="GO:0016805">
    <property type="term" value="F:dipeptidase activity"/>
    <property type="evidence" value="ECO:0007669"/>
    <property type="project" value="UniProtKB-KW"/>
</dbReference>
<dbReference type="Pfam" id="PF03577">
    <property type="entry name" value="Peptidase_C69"/>
    <property type="match status" value="1"/>
</dbReference>
<evidence type="ECO:0000256" key="2">
    <source>
        <dbReference type="SAM" id="SignalP"/>
    </source>
</evidence>
<dbReference type="GO" id="GO:0070004">
    <property type="term" value="F:cysteine-type exopeptidase activity"/>
    <property type="evidence" value="ECO:0007669"/>
    <property type="project" value="InterPro"/>
</dbReference>
<dbReference type="GO" id="GO:0006508">
    <property type="term" value="P:proteolysis"/>
    <property type="evidence" value="ECO:0007669"/>
    <property type="project" value="UniProtKB-KW"/>
</dbReference>
<proteinExistence type="inferred from homology"/>
<dbReference type="EC" id="3.4.-.-" evidence="1"/>
<dbReference type="STRING" id="1640674.SAMN05216323_100210"/>
<reference evidence="3 4" key="1">
    <citation type="submission" date="2016-09" db="EMBL/GenBank/DDBJ databases">
        <authorList>
            <person name="Capua I."/>
            <person name="De Benedictis P."/>
            <person name="Joannis T."/>
            <person name="Lombin L.H."/>
            <person name="Cattoli G."/>
        </authorList>
    </citation>
    <scope>NUCLEOTIDE SEQUENCE [LARGE SCALE GENOMIC DNA]</scope>
    <source>
        <strain evidence="3 4">A7P-90m</strain>
    </source>
</reference>
<evidence type="ECO:0000256" key="1">
    <source>
        <dbReference type="RuleBase" id="RU364089"/>
    </source>
</evidence>
<keyword evidence="4" id="KW-1185">Reference proteome</keyword>
<sequence length="582" mass="65509">MRKTIIKATSVALLGLLLQASSTMACTNFLITKGASKDGSTIISYSADSHVLYGELYFRPARTYSAGTFRLITEWDTGKPLGKIAQVAQTYSGVGNMNEYQVTIGETTYGGREELVDTTAIIDYGSLIYIALERSKTAREAIKVMAELIAEYGYASEGESFSIADPNEVWILEMIGKGTNMVTNKKTKIASNTNRGAVWVAVRIPDGYVSGHANQARIRQFTLENMKTSISSKNMDKINEPGIEIVYAADVITFAREKKYFTGEDKDFSFSDTYAPVDFSAARFCEIRVWSMFKEINPDMQQYLDYVKGENLQNRMPLYVKPDRKISVHDVMTFMRDHLEGTELDMSADIGAGPHHLPYRWRPMTWSYNGQNYCHERATATQQTGWSYVAQMRSWLPREIGGILWFGVDDAASTVYSPMYCSMTRVPEAFAVGNGDMMTYSPTSAHWIFNRVSNFAYLRYDAMHTDVAKVQSDLESKYLALTAAIDNGAKMLYDTDPKLAVEFLTDYSVNTGNSTVKRWEELSNYLLVKYMDGNVKKEKDGKFMDNGYGMMVSPNQPALPEWWKKKIVEDTGNEKKVIGAAH</sequence>
<dbReference type="EMBL" id="FMYP01000002">
    <property type="protein sequence ID" value="SDB82595.1"/>
    <property type="molecule type" value="Genomic_DNA"/>
</dbReference>
<comment type="similarity">
    <text evidence="1">Belongs to the peptidase C69 family.</text>
</comment>
<dbReference type="Gene3D" id="3.60.60.10">
    <property type="entry name" value="Penicillin V Acylase, Chain A"/>
    <property type="match status" value="1"/>
</dbReference>
<dbReference type="AlphaFoldDB" id="A0A1G6GLI4"/>
<dbReference type="PANTHER" id="PTHR12994:SF17">
    <property type="entry name" value="LD30995P"/>
    <property type="match status" value="1"/>
</dbReference>
<dbReference type="Proteomes" id="UP000199452">
    <property type="component" value="Unassembled WGS sequence"/>
</dbReference>